<dbReference type="EMBL" id="NIZV01000504">
    <property type="protein sequence ID" value="RSL87352.1"/>
    <property type="molecule type" value="Genomic_DNA"/>
</dbReference>
<feature type="region of interest" description="Disordered" evidence="1">
    <location>
        <begin position="1"/>
        <end position="39"/>
    </location>
</feature>
<dbReference type="AlphaFoldDB" id="A0A428SC61"/>
<dbReference type="Proteomes" id="UP000288429">
    <property type="component" value="Unassembled WGS sequence"/>
</dbReference>
<feature type="compositionally biased region" description="Basic and acidic residues" evidence="1">
    <location>
        <begin position="27"/>
        <end position="39"/>
    </location>
</feature>
<accession>A0A428SC61</accession>
<reference evidence="2 3" key="1">
    <citation type="submission" date="2017-06" db="EMBL/GenBank/DDBJ databases">
        <title>Cmopartive genomic analysis of Ambrosia Fusariam Clade fungi.</title>
        <authorList>
            <person name="Stajich J.E."/>
            <person name="Carrillo J."/>
            <person name="Kijimoto T."/>
            <person name="Eskalen A."/>
            <person name="O'Donnell K."/>
            <person name="Kasson M."/>
        </authorList>
    </citation>
    <scope>NUCLEOTIDE SEQUENCE [LARGE SCALE GENOMIC DNA]</scope>
    <source>
        <strain evidence="2 3">NRRL 20438</strain>
    </source>
</reference>
<gene>
    <name evidence="2" type="ORF">CDV31_016267</name>
</gene>
<evidence type="ECO:0000313" key="3">
    <source>
        <dbReference type="Proteomes" id="UP000288429"/>
    </source>
</evidence>
<keyword evidence="3" id="KW-1185">Reference proteome</keyword>
<proteinExistence type="predicted"/>
<protein>
    <submittedName>
        <fullName evidence="2">Uncharacterized protein</fullName>
    </submittedName>
</protein>
<name>A0A428SC61_9HYPO</name>
<feature type="compositionally biased region" description="Basic and acidic residues" evidence="1">
    <location>
        <begin position="1"/>
        <end position="17"/>
    </location>
</feature>
<comment type="caution">
    <text evidence="2">The sequence shown here is derived from an EMBL/GenBank/DDBJ whole genome shotgun (WGS) entry which is preliminary data.</text>
</comment>
<sequence>MAALLRPDDARDLETAIRESQSQQSGRQHDGPAPEPDEKSAVARLTAALDNLFRNILVLLSNKGKFPRDIFISLDRTRSTFSLWSDGYGVASGSLNDKFQRSPDLRQATMKTLSHLSSNIIDRLVPLADISNPEIKELCGQVSYILEEVTSSPSSESTSEYSTPDFDEIAEDLKTDVDCLIDLDQMIRDPFINPEPEMT</sequence>
<evidence type="ECO:0000313" key="2">
    <source>
        <dbReference type="EMBL" id="RSL87352.1"/>
    </source>
</evidence>
<organism evidence="2 3">
    <name type="scientific">Fusarium ambrosium</name>
    <dbReference type="NCBI Taxonomy" id="131363"/>
    <lineage>
        <taxon>Eukaryota</taxon>
        <taxon>Fungi</taxon>
        <taxon>Dikarya</taxon>
        <taxon>Ascomycota</taxon>
        <taxon>Pezizomycotina</taxon>
        <taxon>Sordariomycetes</taxon>
        <taxon>Hypocreomycetidae</taxon>
        <taxon>Hypocreales</taxon>
        <taxon>Nectriaceae</taxon>
        <taxon>Fusarium</taxon>
        <taxon>Fusarium solani species complex</taxon>
    </lineage>
</organism>
<evidence type="ECO:0000256" key="1">
    <source>
        <dbReference type="SAM" id="MobiDB-lite"/>
    </source>
</evidence>